<dbReference type="CDD" id="cd02603">
    <property type="entry name" value="HAD_sEH-N_like"/>
    <property type="match status" value="1"/>
</dbReference>
<dbReference type="NCBIfam" id="TIGR01509">
    <property type="entry name" value="HAD-SF-IA-v3"/>
    <property type="match status" value="1"/>
</dbReference>
<name>A0A914PX00_9BILA</name>
<dbReference type="PANTHER" id="PTHR47829">
    <property type="entry name" value="HYDROLASE, PUTATIVE (AFU_ORTHOLOGUE AFUA_1G12880)-RELATED"/>
    <property type="match status" value="1"/>
</dbReference>
<dbReference type="AlphaFoldDB" id="A0A914PX00"/>
<dbReference type="InterPro" id="IPR006439">
    <property type="entry name" value="HAD-SF_hydro_IA"/>
</dbReference>
<evidence type="ECO:0000313" key="1">
    <source>
        <dbReference type="Proteomes" id="UP000887578"/>
    </source>
</evidence>
<dbReference type="InterPro" id="IPR023198">
    <property type="entry name" value="PGP-like_dom2"/>
</dbReference>
<dbReference type="Gene3D" id="1.10.150.240">
    <property type="entry name" value="Putative phosphatase, domain 2"/>
    <property type="match status" value="1"/>
</dbReference>
<dbReference type="WBParaSite" id="PDA_v2.g23316.t1">
    <property type="protein sequence ID" value="PDA_v2.g23316.t1"/>
    <property type="gene ID" value="PDA_v2.g23316"/>
</dbReference>
<dbReference type="InterPro" id="IPR036412">
    <property type="entry name" value="HAD-like_sf"/>
</dbReference>
<dbReference type="Pfam" id="PF00702">
    <property type="entry name" value="Hydrolase"/>
    <property type="match status" value="1"/>
</dbReference>
<reference evidence="2" key="1">
    <citation type="submission" date="2022-11" db="UniProtKB">
        <authorList>
            <consortium name="WormBaseParasite"/>
        </authorList>
    </citation>
    <scope>IDENTIFICATION</scope>
</reference>
<accession>A0A914PX00</accession>
<proteinExistence type="predicted"/>
<evidence type="ECO:0000313" key="2">
    <source>
        <dbReference type="WBParaSite" id="PDA_v2.g23316.t1"/>
    </source>
</evidence>
<dbReference type="PRINTS" id="PR00413">
    <property type="entry name" value="HADHALOGNASE"/>
</dbReference>
<dbReference type="InterPro" id="IPR052898">
    <property type="entry name" value="ACAD10-like"/>
</dbReference>
<dbReference type="Proteomes" id="UP000887578">
    <property type="component" value="Unplaced"/>
</dbReference>
<dbReference type="Gene3D" id="3.40.50.1000">
    <property type="entry name" value="HAD superfamily/HAD-like"/>
    <property type="match status" value="1"/>
</dbReference>
<dbReference type="SUPFAM" id="SSF56784">
    <property type="entry name" value="HAD-like"/>
    <property type="match status" value="1"/>
</dbReference>
<protein>
    <submittedName>
        <fullName evidence="2">Uncharacterized protein</fullName>
    </submittedName>
</protein>
<keyword evidence="1" id="KW-1185">Reference proteome</keyword>
<sequence>MGGVIVKYSSPNLIEDLFKQAEKNEDIDKIIADFELGHKDVKEIAKFVSLIENEELKKEISTLLQGLASSISSSDDAVVAAFKKLKGAGFKMALLTNIGWTDESKTKTMIHIDTTYFDVIVESCKIAMRKPYSDIYKYTLSQLGLQPEECIFIDDLKTNCVGAEQLGMKAIQVVRGDTETALKELESLTGVSLFLL</sequence>
<dbReference type="InterPro" id="IPR023214">
    <property type="entry name" value="HAD_sf"/>
</dbReference>
<organism evidence="1 2">
    <name type="scientific">Panagrolaimus davidi</name>
    <dbReference type="NCBI Taxonomy" id="227884"/>
    <lineage>
        <taxon>Eukaryota</taxon>
        <taxon>Metazoa</taxon>
        <taxon>Ecdysozoa</taxon>
        <taxon>Nematoda</taxon>
        <taxon>Chromadorea</taxon>
        <taxon>Rhabditida</taxon>
        <taxon>Tylenchina</taxon>
        <taxon>Panagrolaimomorpha</taxon>
        <taxon>Panagrolaimoidea</taxon>
        <taxon>Panagrolaimidae</taxon>
        <taxon>Panagrolaimus</taxon>
    </lineage>
</organism>
<dbReference type="PANTHER" id="PTHR47829:SF1">
    <property type="entry name" value="HAD FAMILY PHOSPHATASE"/>
    <property type="match status" value="1"/>
</dbReference>